<dbReference type="SMART" id="SM00382">
    <property type="entry name" value="AAA"/>
    <property type="match status" value="1"/>
</dbReference>
<evidence type="ECO:0000313" key="5">
    <source>
        <dbReference type="EMBL" id="GAA3389444.1"/>
    </source>
</evidence>
<dbReference type="InterPro" id="IPR027417">
    <property type="entry name" value="P-loop_NTPase"/>
</dbReference>
<sequence>MVDDFLADALGRLDQRILEVCDEEERRASRLAGGGGRGWAAVRDLVRPPVNDLAIPAGEPAELVPDGSHVLRRIGRELALTERQLEVILVLLAAHVEPRYQSVYAVLQDDLRQPRPTERVVHALLGRHPDRSRALADALSAGGRLVRSGLVRRLPGLFAPLARPLDLADDVVAALLGAPEPPVEGATAQHWSVGTGAPGEPRWQVLFGPGDLAAAARERTDRRVVEIGVPPAPETAVGVATAAWRVGVATDACPLLDLSALEQPAVDAVVRTVEELVSGVGGGAWLLSREAIPVAAPHVEAASPTWAGRRDAWTAEAALRGIALAAPDAAELATRHRLDARGVRQVFGLAPPTPTLADLDRIAAGFGLEHVRLSQRTVPIRGFDDLVLRETTREALDRLVHYARHRDRIAEELDLERRFRLQRGPVALFSGLSGTGKTLAAEAVAATLGRPLHTVDLAQLVSKYIGETEKHVDEVMTQAERASAVLFFDEADALFSNRVEKASNAGEHFANMLVGYLLQRIELHDGTTILATNLRGGIDEAFLRRFQVRVEFPFPEADERERIWRLLLPDRLTLADDVDLGRLAKAHRLAGGDIRNAALKAVFAAHRRGAPLCQDDLERAIAVELLELGRLSRHPRGTDGQPDRGELLRAVLDDLHDQLDACLRGRFLKQIHLVHGSPTDERLAGKRPAVSIALFRLAARRGADGLRAGFIVSAWSHLAEEETELLGVVHEALGGMALAPVHGRVARLRVQESHDFDLLHRFWSSHDHPVRASVVVDAEIE</sequence>
<dbReference type="InterPro" id="IPR003959">
    <property type="entry name" value="ATPase_AAA_core"/>
</dbReference>
<dbReference type="Proteomes" id="UP001501676">
    <property type="component" value="Unassembled WGS sequence"/>
</dbReference>
<accession>A0ABP6T1I4</accession>
<dbReference type="InterPro" id="IPR003593">
    <property type="entry name" value="AAA+_ATPase"/>
</dbReference>
<gene>
    <name evidence="5" type="ORF">GCM10020369_39590</name>
</gene>
<name>A0ABP6T1I4_9ACTN</name>
<dbReference type="RefSeq" id="WP_345729638.1">
    <property type="nucleotide sequence ID" value="NZ_BAAAYN010000024.1"/>
</dbReference>
<dbReference type="Pfam" id="PF00004">
    <property type="entry name" value="AAA"/>
    <property type="match status" value="1"/>
</dbReference>
<evidence type="ECO:0000256" key="2">
    <source>
        <dbReference type="ARBA" id="ARBA00022741"/>
    </source>
</evidence>
<evidence type="ECO:0000313" key="6">
    <source>
        <dbReference type="Proteomes" id="UP001501676"/>
    </source>
</evidence>
<comment type="caution">
    <text evidence="5">The sequence shown here is derived from an EMBL/GenBank/DDBJ whole genome shotgun (WGS) entry which is preliminary data.</text>
</comment>
<keyword evidence="6" id="KW-1185">Reference proteome</keyword>
<proteinExistence type="inferred from homology"/>
<dbReference type="InterPro" id="IPR050221">
    <property type="entry name" value="26S_Proteasome_ATPase"/>
</dbReference>
<comment type="similarity">
    <text evidence="1">Belongs to the AAA ATPase family.</text>
</comment>
<dbReference type="SUPFAM" id="SSF52540">
    <property type="entry name" value="P-loop containing nucleoside triphosphate hydrolases"/>
    <property type="match status" value="1"/>
</dbReference>
<dbReference type="CDD" id="cd19481">
    <property type="entry name" value="RecA-like_protease"/>
    <property type="match status" value="1"/>
</dbReference>
<dbReference type="PANTHER" id="PTHR23073">
    <property type="entry name" value="26S PROTEASOME REGULATORY SUBUNIT"/>
    <property type="match status" value="1"/>
</dbReference>
<dbReference type="Gene3D" id="3.40.50.300">
    <property type="entry name" value="P-loop containing nucleotide triphosphate hydrolases"/>
    <property type="match status" value="1"/>
</dbReference>
<protein>
    <recommendedName>
        <fullName evidence="4">AAA+ ATPase domain-containing protein</fullName>
    </recommendedName>
</protein>
<evidence type="ECO:0000256" key="1">
    <source>
        <dbReference type="ARBA" id="ARBA00006914"/>
    </source>
</evidence>
<feature type="domain" description="AAA+ ATPase" evidence="4">
    <location>
        <begin position="423"/>
        <end position="556"/>
    </location>
</feature>
<dbReference type="Pfam" id="PF22977">
    <property type="entry name" value="WHD"/>
    <property type="match status" value="1"/>
</dbReference>
<reference evidence="6" key="1">
    <citation type="journal article" date="2019" name="Int. J. Syst. Evol. Microbiol.">
        <title>The Global Catalogue of Microorganisms (GCM) 10K type strain sequencing project: providing services to taxonomists for standard genome sequencing and annotation.</title>
        <authorList>
            <consortium name="The Broad Institute Genomics Platform"/>
            <consortium name="The Broad Institute Genome Sequencing Center for Infectious Disease"/>
            <person name="Wu L."/>
            <person name="Ma J."/>
        </authorList>
    </citation>
    <scope>NUCLEOTIDE SEQUENCE [LARGE SCALE GENOMIC DNA]</scope>
    <source>
        <strain evidence="6">JCM 9458</strain>
    </source>
</reference>
<keyword evidence="2" id="KW-0547">Nucleotide-binding</keyword>
<dbReference type="EMBL" id="BAAAYN010000024">
    <property type="protein sequence ID" value="GAA3389444.1"/>
    <property type="molecule type" value="Genomic_DNA"/>
</dbReference>
<keyword evidence="3" id="KW-0067">ATP-binding</keyword>
<evidence type="ECO:0000256" key="3">
    <source>
        <dbReference type="ARBA" id="ARBA00022840"/>
    </source>
</evidence>
<organism evidence="5 6">
    <name type="scientific">Cryptosporangium minutisporangium</name>
    <dbReference type="NCBI Taxonomy" id="113569"/>
    <lineage>
        <taxon>Bacteria</taxon>
        <taxon>Bacillati</taxon>
        <taxon>Actinomycetota</taxon>
        <taxon>Actinomycetes</taxon>
        <taxon>Cryptosporangiales</taxon>
        <taxon>Cryptosporangiaceae</taxon>
        <taxon>Cryptosporangium</taxon>
    </lineage>
</organism>
<evidence type="ECO:0000259" key="4">
    <source>
        <dbReference type="SMART" id="SM00382"/>
    </source>
</evidence>
<dbReference type="InterPro" id="IPR054472">
    <property type="entry name" value="WHD"/>
</dbReference>